<keyword evidence="4" id="KW-0808">Transferase</keyword>
<evidence type="ECO:0000256" key="6">
    <source>
        <dbReference type="ARBA" id="ARBA00022777"/>
    </source>
</evidence>
<comment type="caution">
    <text evidence="10">The sequence shown here is derived from an EMBL/GenBank/DDBJ whole genome shotgun (WGS) entry which is preliminary data.</text>
</comment>
<evidence type="ECO:0000259" key="9">
    <source>
        <dbReference type="PROSITE" id="PS50109"/>
    </source>
</evidence>
<keyword evidence="11" id="KW-1185">Reference proteome</keyword>
<dbReference type="CDD" id="cd00082">
    <property type="entry name" value="HisKA"/>
    <property type="match status" value="1"/>
</dbReference>
<proteinExistence type="predicted"/>
<feature type="transmembrane region" description="Helical" evidence="8">
    <location>
        <begin position="6"/>
        <end position="24"/>
    </location>
</feature>
<dbReference type="PROSITE" id="PS50109">
    <property type="entry name" value="HIS_KIN"/>
    <property type="match status" value="1"/>
</dbReference>
<gene>
    <name evidence="10" type="ORF">KX928_18190</name>
</gene>
<dbReference type="InterPro" id="IPR003661">
    <property type="entry name" value="HisK_dim/P_dom"/>
</dbReference>
<organism evidence="10 11">
    <name type="scientific">Roseobacter insulae</name>
    <dbReference type="NCBI Taxonomy" id="2859783"/>
    <lineage>
        <taxon>Bacteria</taxon>
        <taxon>Pseudomonadati</taxon>
        <taxon>Pseudomonadota</taxon>
        <taxon>Alphaproteobacteria</taxon>
        <taxon>Rhodobacterales</taxon>
        <taxon>Roseobacteraceae</taxon>
        <taxon>Roseobacter</taxon>
    </lineage>
</organism>
<dbReference type="InterPro" id="IPR003594">
    <property type="entry name" value="HATPase_dom"/>
</dbReference>
<dbReference type="CDD" id="cd00075">
    <property type="entry name" value="HATPase"/>
    <property type="match status" value="1"/>
</dbReference>
<dbReference type="Pfam" id="PF02518">
    <property type="entry name" value="HATPase_c"/>
    <property type="match status" value="1"/>
</dbReference>
<evidence type="ECO:0000313" key="10">
    <source>
        <dbReference type="EMBL" id="MBW4709722.1"/>
    </source>
</evidence>
<keyword evidence="8" id="KW-0472">Membrane</keyword>
<keyword evidence="7 8" id="KW-1133">Transmembrane helix</keyword>
<dbReference type="EC" id="2.7.13.3" evidence="2"/>
<dbReference type="SMART" id="SM00388">
    <property type="entry name" value="HisKA"/>
    <property type="match status" value="1"/>
</dbReference>
<dbReference type="RefSeq" id="WP_219505551.1">
    <property type="nucleotide sequence ID" value="NZ_JAHXDN010000005.1"/>
</dbReference>
<feature type="domain" description="Histidine kinase" evidence="9">
    <location>
        <begin position="234"/>
        <end position="444"/>
    </location>
</feature>
<keyword evidence="5 8" id="KW-0812">Transmembrane</keyword>
<dbReference type="InterPro" id="IPR005467">
    <property type="entry name" value="His_kinase_dom"/>
</dbReference>
<evidence type="ECO:0000256" key="2">
    <source>
        <dbReference type="ARBA" id="ARBA00012438"/>
    </source>
</evidence>
<dbReference type="Proteomes" id="UP001138661">
    <property type="component" value="Unassembled WGS sequence"/>
</dbReference>
<dbReference type="SMART" id="SM00387">
    <property type="entry name" value="HATPase_c"/>
    <property type="match status" value="1"/>
</dbReference>
<feature type="transmembrane region" description="Helical" evidence="8">
    <location>
        <begin position="151"/>
        <end position="174"/>
    </location>
</feature>
<evidence type="ECO:0000256" key="7">
    <source>
        <dbReference type="ARBA" id="ARBA00022989"/>
    </source>
</evidence>
<accession>A0A9X1K4H5</accession>
<dbReference type="PANTHER" id="PTHR45436">
    <property type="entry name" value="SENSOR HISTIDINE KINASE YKOH"/>
    <property type="match status" value="1"/>
</dbReference>
<dbReference type="AlphaFoldDB" id="A0A9X1K4H5"/>
<protein>
    <recommendedName>
        <fullName evidence="2">histidine kinase</fullName>
        <ecNumber evidence="2">2.7.13.3</ecNumber>
    </recommendedName>
</protein>
<evidence type="ECO:0000256" key="8">
    <source>
        <dbReference type="SAM" id="Phobius"/>
    </source>
</evidence>
<dbReference type="InterPro" id="IPR050428">
    <property type="entry name" value="TCS_sensor_his_kinase"/>
</dbReference>
<reference evidence="10" key="1">
    <citation type="submission" date="2021-07" db="EMBL/GenBank/DDBJ databases">
        <title>Roseobacter insulae sp. nov., isolated from a tidal flat.</title>
        <authorList>
            <person name="Park S."/>
            <person name="Yoon J.-H."/>
        </authorList>
    </citation>
    <scope>NUCLEOTIDE SEQUENCE</scope>
    <source>
        <strain evidence="10">YSTF-M11</strain>
    </source>
</reference>
<keyword evidence="6 10" id="KW-0418">Kinase</keyword>
<comment type="catalytic activity">
    <reaction evidence="1">
        <text>ATP + protein L-histidine = ADP + protein N-phospho-L-histidine.</text>
        <dbReference type="EC" id="2.7.13.3"/>
    </reaction>
</comment>
<dbReference type="Pfam" id="PF00512">
    <property type="entry name" value="HisKA"/>
    <property type="match status" value="1"/>
</dbReference>
<evidence type="ECO:0000256" key="5">
    <source>
        <dbReference type="ARBA" id="ARBA00022692"/>
    </source>
</evidence>
<dbReference type="Pfam" id="PF08521">
    <property type="entry name" value="2CSK_N"/>
    <property type="match status" value="1"/>
</dbReference>
<evidence type="ECO:0000256" key="3">
    <source>
        <dbReference type="ARBA" id="ARBA00022553"/>
    </source>
</evidence>
<dbReference type="EMBL" id="JAHXDN010000005">
    <property type="protein sequence ID" value="MBW4709722.1"/>
    <property type="molecule type" value="Genomic_DNA"/>
</dbReference>
<keyword evidence="3" id="KW-0597">Phosphoprotein</keyword>
<dbReference type="PANTHER" id="PTHR45436:SF5">
    <property type="entry name" value="SENSOR HISTIDINE KINASE TRCS"/>
    <property type="match status" value="1"/>
</dbReference>
<name>A0A9X1K4H5_9RHOB</name>
<dbReference type="InterPro" id="IPR013727">
    <property type="entry name" value="2CSK_N"/>
</dbReference>
<dbReference type="GO" id="GO:0000155">
    <property type="term" value="F:phosphorelay sensor kinase activity"/>
    <property type="evidence" value="ECO:0007669"/>
    <property type="project" value="InterPro"/>
</dbReference>
<evidence type="ECO:0000256" key="1">
    <source>
        <dbReference type="ARBA" id="ARBA00000085"/>
    </source>
</evidence>
<evidence type="ECO:0000313" key="11">
    <source>
        <dbReference type="Proteomes" id="UP001138661"/>
    </source>
</evidence>
<evidence type="ECO:0000256" key="4">
    <source>
        <dbReference type="ARBA" id="ARBA00022679"/>
    </source>
</evidence>
<sequence length="448" mass="47659">MTAVILPPLMLVAVLVGLWQLYNARQTATDVFNKSLLAAALAVANDVTISGGDALSGRTRDILSDTSGGPVFYHVYAPDGVIVAGYATPPVGIPIPSEEASAPNYFDASYLGSQVHGVRLQNRTQIDGFAGVFTTTVWQDASVRAAFVRDLLLRSLLAITGLIAALGLIVWFGVRIGLRPLTDLEAAIASRNSDELTPIQRAVPTEVGGIVATLNRLFGQVTRSMAAQSEFISNAAHQLRNPIAGVLSLAEAVDAAPTMEESRKRSRDLLDAARETANLSQQLLLLERAKSISPNSAKEAFDLDMAFQAWADEFTQTKTDHPVIRFVSDGHLGAMTGDETMIREALRNLVDNALRHGGPQTTYIDVEATQAGGDVLFAVTDDGRGLTSGEIAAARERFRTVSATSGSGLGVSIVEAVARGHDGALELVPRPRGLRVELRLPVGQPCKS</sequence>